<dbReference type="PANTHER" id="PTHR33264:SF55">
    <property type="entry name" value="TRANSMEMBRANE PROTEIN"/>
    <property type="match status" value="1"/>
</dbReference>
<keyword evidence="1" id="KW-1185">Reference proteome</keyword>
<gene>
    <name evidence="2" type="primary">LOC109014056</name>
</gene>
<dbReference type="KEGG" id="jre:109014056"/>
<dbReference type="GeneID" id="109014056"/>
<evidence type="ECO:0000313" key="2">
    <source>
        <dbReference type="RefSeq" id="XP_018851906.1"/>
    </source>
</evidence>
<dbReference type="AlphaFoldDB" id="A0A2I4H6Y4"/>
<name>A0A2I4H6Y4_JUGRE</name>
<reference evidence="2" key="1">
    <citation type="submission" date="2025-08" db="UniProtKB">
        <authorList>
            <consortium name="RefSeq"/>
        </authorList>
    </citation>
    <scope>IDENTIFICATION</scope>
    <source>
        <tissue evidence="2">Leaves</tissue>
    </source>
</reference>
<dbReference type="RefSeq" id="XP_018851906.1">
    <property type="nucleotide sequence ID" value="XM_018996361.2"/>
</dbReference>
<dbReference type="PANTHER" id="PTHR33264">
    <property type="entry name" value="EXPRESSED PROTEIN"/>
    <property type="match status" value="1"/>
</dbReference>
<dbReference type="OrthoDB" id="1702921at2759"/>
<sequence length="161" mass="18198">MNREVLWRSYAGRNRQHPLLADHKENEGKERRRVGEVAGGTTAECAAICCCFPCTVMNLLILAVYKVPAGLCRKAWRKKKLQRLKKKKTTGLLTNSGNKLEEGDNLELVLELEMETVKGGSLIGMNNNDAVNLEKEMWERFSQGGFWRSPSEREGPPRPLV</sequence>
<organism evidence="1 2">
    <name type="scientific">Juglans regia</name>
    <name type="common">English walnut</name>
    <dbReference type="NCBI Taxonomy" id="51240"/>
    <lineage>
        <taxon>Eukaryota</taxon>
        <taxon>Viridiplantae</taxon>
        <taxon>Streptophyta</taxon>
        <taxon>Embryophyta</taxon>
        <taxon>Tracheophyta</taxon>
        <taxon>Spermatophyta</taxon>
        <taxon>Magnoliopsida</taxon>
        <taxon>eudicotyledons</taxon>
        <taxon>Gunneridae</taxon>
        <taxon>Pentapetalae</taxon>
        <taxon>rosids</taxon>
        <taxon>fabids</taxon>
        <taxon>Fagales</taxon>
        <taxon>Juglandaceae</taxon>
        <taxon>Juglans</taxon>
    </lineage>
</organism>
<evidence type="ECO:0000313" key="1">
    <source>
        <dbReference type="Proteomes" id="UP000235220"/>
    </source>
</evidence>
<dbReference type="STRING" id="51240.A0A2I4H6Y4"/>
<proteinExistence type="predicted"/>
<dbReference type="Gramene" id="Jr14_15330_p1">
    <property type="protein sequence ID" value="cds.Jr14_15330_p1"/>
    <property type="gene ID" value="Jr14_15330"/>
</dbReference>
<accession>A0A2I4H6Y4</accession>
<protein>
    <submittedName>
        <fullName evidence="2">Uncharacterized protein LOC109014056</fullName>
    </submittedName>
</protein>
<dbReference type="Proteomes" id="UP000235220">
    <property type="component" value="Chromosome 14"/>
</dbReference>